<evidence type="ECO:0000256" key="3">
    <source>
        <dbReference type="ARBA" id="ARBA00023136"/>
    </source>
</evidence>
<feature type="region of interest" description="Disordered" evidence="5">
    <location>
        <begin position="1"/>
        <end position="28"/>
    </location>
</feature>
<dbReference type="GO" id="GO:0005886">
    <property type="term" value="C:plasma membrane"/>
    <property type="evidence" value="ECO:0007669"/>
    <property type="project" value="UniProtKB-SubCell"/>
</dbReference>
<dbReference type="PANTHER" id="PTHR22550:SF5">
    <property type="entry name" value="LEUCINE ZIPPER PROTEIN 4"/>
    <property type="match status" value="1"/>
</dbReference>
<dbReference type="EMBL" id="LWSG01000043">
    <property type="protein sequence ID" value="OAS82968.1"/>
    <property type="molecule type" value="Genomic_DNA"/>
</dbReference>
<evidence type="ECO:0000256" key="6">
    <source>
        <dbReference type="SAM" id="Phobius"/>
    </source>
</evidence>
<evidence type="ECO:0000256" key="5">
    <source>
        <dbReference type="SAM" id="MobiDB-lite"/>
    </source>
</evidence>
<evidence type="ECO:0000313" key="8">
    <source>
        <dbReference type="Proteomes" id="UP000078534"/>
    </source>
</evidence>
<evidence type="ECO:0000256" key="1">
    <source>
        <dbReference type="ARBA" id="ARBA00004141"/>
    </source>
</evidence>
<dbReference type="Pfam" id="PF03323">
    <property type="entry name" value="GerA"/>
    <property type="match status" value="1"/>
</dbReference>
<dbReference type="Proteomes" id="UP000078534">
    <property type="component" value="Unassembled WGS sequence"/>
</dbReference>
<evidence type="ECO:0000256" key="4">
    <source>
        <dbReference type="PIRNR" id="PIRNR005690"/>
    </source>
</evidence>
<feature type="transmembrane region" description="Helical" evidence="6">
    <location>
        <begin position="286"/>
        <end position="306"/>
    </location>
</feature>
<feature type="compositionally biased region" description="Polar residues" evidence="5">
    <location>
        <begin position="16"/>
        <end position="28"/>
    </location>
</feature>
<dbReference type="InterPro" id="IPR004995">
    <property type="entry name" value="Spore_Ger"/>
</dbReference>
<keyword evidence="3 4" id="KW-0472">Membrane</keyword>
<feature type="transmembrane region" description="Helical" evidence="6">
    <location>
        <begin position="417"/>
        <end position="435"/>
    </location>
</feature>
<dbReference type="OrthoDB" id="9772630at2"/>
<keyword evidence="8" id="KW-1185">Reference proteome</keyword>
<sequence length="525" mass="58613">MKMKWTSMKNQRRHSSIQSKNEQNTTLFQDSTDQLTGDFKVNLELVKQEIADNSDVHVRELNIGRTGIRAAIMFVDGLSDRDLIDKHIMKSLMLDFCEEFKEETPNVKGTFSNEFIINQVLSISDVKVVNYVKEIVTKVFTGSTALLIDGSPDAFILGTTKGKTRDINEPLTEALVRGPRVGFTESLSDNTALLRRSGENGNLTLTKYKVGKREKKELVIAYMKEITNLELVNEVIKRIKKIDIDDVPESGYVEQLIEDNYLSPFSQVQSTERPDRVISAMMEGRVAILLDGTPFALIAPVTFSMLLQSPEDYYERWIPGTLIRLLRFGAAIVTLFAPALYISFISFHPGLIPTKLAISIIGSREGVPFPSLIEALLMEIAIEILREAGLRLPKPIGPAMGIVGGLIIGEAAVQAGIVSNIMVIIVAITAISSFALPNYSAGIPLRILRFVAMFSAALFGLYGVILFFLFLCSHLVKLKSFGVPYVSPAVPYQISDWKDFMVRMPLQMMKRRPKMLNGKDPIRKR</sequence>
<reference evidence="8" key="1">
    <citation type="submission" date="2016-04" db="EMBL/GenBank/DDBJ databases">
        <authorList>
            <person name="Lyu Z."/>
            <person name="Lyu W."/>
        </authorList>
    </citation>
    <scope>NUCLEOTIDE SEQUENCE [LARGE SCALE GENOMIC DNA]</scope>
    <source>
        <strain evidence="8">C44</strain>
    </source>
</reference>
<comment type="subcellular location">
    <subcellularLocation>
        <location evidence="4">Cell membrane</location>
    </subcellularLocation>
    <subcellularLocation>
        <location evidence="1">Membrane</location>
        <topology evidence="1">Multi-pass membrane protein</topology>
    </subcellularLocation>
</comment>
<dbReference type="AlphaFoldDB" id="A0A179SNT1"/>
<dbReference type="InterPro" id="IPR050768">
    <property type="entry name" value="UPF0353/GerABKA_families"/>
</dbReference>
<gene>
    <name evidence="7" type="ORF">A6K24_10090</name>
</gene>
<dbReference type="PIRSF" id="PIRSF005690">
    <property type="entry name" value="GerBA"/>
    <property type="match status" value="1"/>
</dbReference>
<keyword evidence="6" id="KW-0812">Transmembrane</keyword>
<feature type="transmembrane region" description="Helical" evidence="6">
    <location>
        <begin position="447"/>
        <end position="471"/>
    </location>
</feature>
<feature type="transmembrane region" description="Helical" evidence="6">
    <location>
        <begin position="326"/>
        <end position="347"/>
    </location>
</feature>
<evidence type="ECO:0000256" key="2">
    <source>
        <dbReference type="ARBA" id="ARBA00005278"/>
    </source>
</evidence>
<accession>A0A179SNT1</accession>
<dbReference type="STRING" id="152268.A6K24_10090"/>
<proteinExistence type="inferred from homology"/>
<comment type="similarity">
    <text evidence="2 4">Belongs to the GerABKA family.</text>
</comment>
<name>A0A179SNT1_9BACI</name>
<organism evidence="7 8">
    <name type="scientific">Metabacillus litoralis</name>
    <dbReference type="NCBI Taxonomy" id="152268"/>
    <lineage>
        <taxon>Bacteria</taxon>
        <taxon>Bacillati</taxon>
        <taxon>Bacillota</taxon>
        <taxon>Bacilli</taxon>
        <taxon>Bacillales</taxon>
        <taxon>Bacillaceae</taxon>
        <taxon>Metabacillus</taxon>
    </lineage>
</organism>
<evidence type="ECO:0000313" key="7">
    <source>
        <dbReference type="EMBL" id="OAS82968.1"/>
    </source>
</evidence>
<keyword evidence="6" id="KW-1133">Transmembrane helix</keyword>
<comment type="caution">
    <text evidence="7">The sequence shown here is derived from an EMBL/GenBank/DDBJ whole genome shotgun (WGS) entry which is preliminary data.</text>
</comment>
<dbReference type="GO" id="GO:0009847">
    <property type="term" value="P:spore germination"/>
    <property type="evidence" value="ECO:0007669"/>
    <property type="project" value="UniProtKB-UniRule"/>
</dbReference>
<dbReference type="PANTHER" id="PTHR22550">
    <property type="entry name" value="SPORE GERMINATION PROTEIN"/>
    <property type="match status" value="1"/>
</dbReference>
<protein>
    <submittedName>
        <fullName evidence="7">Spore gernimation protein</fullName>
    </submittedName>
</protein>